<name>A0A8J3AH62_9ACTN</name>
<proteinExistence type="predicted"/>
<accession>A0A8J3AH62</accession>
<dbReference type="PANTHER" id="PTHR21037:SF2">
    <property type="entry name" value="SIMILAR TO NOVEL PROTEIN"/>
    <property type="match status" value="1"/>
</dbReference>
<dbReference type="Proteomes" id="UP000650511">
    <property type="component" value="Unassembled WGS sequence"/>
</dbReference>
<dbReference type="RefSeq" id="WP_205745231.1">
    <property type="nucleotide sequence ID" value="NZ_BMHA01000011.1"/>
</dbReference>
<gene>
    <name evidence="1" type="ORF">GCM10011354_28790</name>
</gene>
<reference evidence="1" key="2">
    <citation type="submission" date="2020-09" db="EMBL/GenBank/DDBJ databases">
        <authorList>
            <person name="Sun Q."/>
            <person name="Zhou Y."/>
        </authorList>
    </citation>
    <scope>NUCLEOTIDE SEQUENCE</scope>
    <source>
        <strain evidence="1">CGMCC 1.14988</strain>
    </source>
</reference>
<organism evidence="1 2">
    <name type="scientific">Egicoccus halophilus</name>
    <dbReference type="NCBI Taxonomy" id="1670830"/>
    <lineage>
        <taxon>Bacteria</taxon>
        <taxon>Bacillati</taxon>
        <taxon>Actinomycetota</taxon>
        <taxon>Nitriliruptoria</taxon>
        <taxon>Egicoccales</taxon>
        <taxon>Egicoccaceae</taxon>
        <taxon>Egicoccus</taxon>
    </lineage>
</organism>
<dbReference type="Pfam" id="PF17653">
    <property type="entry name" value="DUF5522"/>
    <property type="match status" value="1"/>
</dbReference>
<dbReference type="PANTHER" id="PTHR21037">
    <property type="entry name" value="39S RIBOSOMAL PROTEIN L14, MITOCHONDRIAL"/>
    <property type="match status" value="1"/>
</dbReference>
<dbReference type="EMBL" id="BMHA01000011">
    <property type="protein sequence ID" value="GGI08378.1"/>
    <property type="molecule type" value="Genomic_DNA"/>
</dbReference>
<evidence type="ECO:0000313" key="2">
    <source>
        <dbReference type="Proteomes" id="UP000650511"/>
    </source>
</evidence>
<protein>
    <submittedName>
        <fullName evidence="1">Uncharacterized protein</fullName>
    </submittedName>
</protein>
<evidence type="ECO:0000313" key="1">
    <source>
        <dbReference type="EMBL" id="GGI08378.1"/>
    </source>
</evidence>
<dbReference type="InterPro" id="IPR040807">
    <property type="entry name" value="DUF5522"/>
</dbReference>
<reference evidence="1" key="1">
    <citation type="journal article" date="2014" name="Int. J. Syst. Evol. Microbiol.">
        <title>Complete genome sequence of Corynebacterium casei LMG S-19264T (=DSM 44701T), isolated from a smear-ripened cheese.</title>
        <authorList>
            <consortium name="US DOE Joint Genome Institute (JGI-PGF)"/>
            <person name="Walter F."/>
            <person name="Albersmeier A."/>
            <person name="Kalinowski J."/>
            <person name="Ruckert C."/>
        </authorList>
    </citation>
    <scope>NUCLEOTIDE SEQUENCE</scope>
    <source>
        <strain evidence="1">CGMCC 1.14988</strain>
    </source>
</reference>
<keyword evidence="2" id="KW-1185">Reference proteome</keyword>
<dbReference type="AlphaFoldDB" id="A0A8J3AH62"/>
<sequence length="89" mass="9498">MTSPPGVRRLPLVERLDPGRDDYAAILAAHDAAVHVGDPGYLDPSTGFFVFTAAELWDRGDCCGSGCRHCPYDDGPRGAAHEHAPPLPD</sequence>
<comment type="caution">
    <text evidence="1">The sequence shown here is derived from an EMBL/GenBank/DDBJ whole genome shotgun (WGS) entry which is preliminary data.</text>
</comment>